<gene>
    <name evidence="3" type="primary">fliK</name>
    <name evidence="3" type="ORF">VR7878_00951</name>
</gene>
<feature type="compositionally biased region" description="Polar residues" evidence="1">
    <location>
        <begin position="147"/>
        <end position="159"/>
    </location>
</feature>
<dbReference type="Gene3D" id="3.30.750.140">
    <property type="match status" value="1"/>
</dbReference>
<feature type="region of interest" description="Disordered" evidence="1">
    <location>
        <begin position="266"/>
        <end position="289"/>
    </location>
</feature>
<keyword evidence="3" id="KW-0966">Cell projection</keyword>
<dbReference type="InterPro" id="IPR052563">
    <property type="entry name" value="FliK"/>
</dbReference>
<feature type="compositionally biased region" description="Low complexity" evidence="1">
    <location>
        <begin position="185"/>
        <end position="196"/>
    </location>
</feature>
<evidence type="ECO:0000313" key="3">
    <source>
        <dbReference type="EMBL" id="SJN54835.1"/>
    </source>
</evidence>
<evidence type="ECO:0000256" key="1">
    <source>
        <dbReference type="SAM" id="MobiDB-lite"/>
    </source>
</evidence>
<protein>
    <submittedName>
        <fullName evidence="3">Flagellar hook-length control protein</fullName>
    </submittedName>
</protein>
<feature type="compositionally biased region" description="Polar residues" evidence="1">
    <location>
        <begin position="266"/>
        <end position="277"/>
    </location>
</feature>
<dbReference type="RefSeq" id="WP_077333889.1">
    <property type="nucleotide sequence ID" value="NZ_FULE01000014.1"/>
</dbReference>
<keyword evidence="3" id="KW-0282">Flagellum</keyword>
<dbReference type="Pfam" id="PF02120">
    <property type="entry name" value="Flg_hook"/>
    <property type="match status" value="1"/>
</dbReference>
<keyword evidence="3" id="KW-0969">Cilium</keyword>
<feature type="domain" description="Flagellar hook-length control protein-like C-terminal" evidence="2">
    <location>
        <begin position="546"/>
        <end position="629"/>
    </location>
</feature>
<dbReference type="STRING" id="1123498.VR7878_00951"/>
<organism evidence="3 4">
    <name type="scientific">Vibrio ruber (strain DSM 16370 / JCM 11486 / BCRC 17186 / CECT 7878 / LMG 23124 / VR1)</name>
    <dbReference type="NCBI Taxonomy" id="1123498"/>
    <lineage>
        <taxon>Bacteria</taxon>
        <taxon>Pseudomonadati</taxon>
        <taxon>Pseudomonadota</taxon>
        <taxon>Gammaproteobacteria</taxon>
        <taxon>Vibrionales</taxon>
        <taxon>Vibrionaceae</taxon>
        <taxon>Vibrio</taxon>
    </lineage>
</organism>
<feature type="compositionally biased region" description="Polar residues" evidence="1">
    <location>
        <begin position="416"/>
        <end position="449"/>
    </location>
</feature>
<dbReference type="OrthoDB" id="1792985at2"/>
<feature type="compositionally biased region" description="Low complexity" evidence="1">
    <location>
        <begin position="623"/>
        <end position="642"/>
    </location>
</feature>
<feature type="region of interest" description="Disordered" evidence="1">
    <location>
        <begin position="1"/>
        <end position="32"/>
    </location>
</feature>
<name>A0A1R4LE61_VIBR1</name>
<dbReference type="InterPro" id="IPR038610">
    <property type="entry name" value="FliK-like_C_sf"/>
</dbReference>
<feature type="region of interest" description="Disordered" evidence="1">
    <location>
        <begin position="85"/>
        <end position="248"/>
    </location>
</feature>
<feature type="region of interest" description="Disordered" evidence="1">
    <location>
        <begin position="616"/>
        <end position="643"/>
    </location>
</feature>
<proteinExistence type="predicted"/>
<dbReference type="PANTHER" id="PTHR37533:SF2">
    <property type="entry name" value="FLAGELLAR HOOK-LENGTH CONTROL PROTEIN"/>
    <property type="match status" value="1"/>
</dbReference>
<sequence>MNINLTPTSGTQKAQSHPKTVSDDAVVGDVAESSQESGGFFAKLAALFKGEEAISGKSAAKSGEAKNIEAVSDAAGDMSADALLSDNSLSDKELSDELSDKKLTDKEPSDKALAGEKPSQTKLTEADASKPSALKNASENIDDVDNAQAQTAAVKTSGEQKGDSVAAKVLRSDSDVHSVAKGAVSSLKSTEQSTSSAQKEAALQTMGEGEAVLNRLKGAEQQLMSQNGKKLPASDATEPAKQTTNSAQVNSIDPATLQDTTVQGTTIPAGPSLSQIKSDIPSPTKDVEQSEQSLTGEKALTAEISQLAEGATRLNDSSPSNVASDVQVKNVAHKEATVSSAQLAAGTNIQGVSNQNIVGQADIQTAVTTDGAEHARAAALAGAEGNSEKAALSQKLLQSLNQDMSVKADSRHHTHVVQQQFAAQQTSPVNSLTQPIQSDGSANSPISLTGDSAVSQAALQTLSASAVGREQWIRQRLAGFGDGQDRTKGMIDDGTTGKEGHFAHQLSSLTGQQTASVPSHIRADAAQTPTSVYLAKDAMAADQLSERVQMMMSKNLKNIDIRLDPPELGRMHIRMNMSGDATTVHFTVATPQAREALEHSMPRLRDMLSQQGVQLGETSVQHQGSGQQQQGYAASGQGQSSGRNALLSQDSVFHDDNPDTGVKLDVNVSSKRDGISYYA</sequence>
<dbReference type="Proteomes" id="UP000188276">
    <property type="component" value="Unassembled WGS sequence"/>
</dbReference>
<dbReference type="InterPro" id="IPR021136">
    <property type="entry name" value="Flagellar_hook_control-like_C"/>
</dbReference>
<evidence type="ECO:0000313" key="4">
    <source>
        <dbReference type="Proteomes" id="UP000188276"/>
    </source>
</evidence>
<reference evidence="4" key="1">
    <citation type="submission" date="2017-02" db="EMBL/GenBank/DDBJ databases">
        <authorList>
            <person name="Rodrigo-Torres L."/>
            <person name="Arahal R.D."/>
            <person name="Lucena T."/>
        </authorList>
    </citation>
    <scope>NUCLEOTIDE SEQUENCE [LARGE SCALE GENOMIC DNA]</scope>
    <source>
        <strain evidence="4">CECT 7878</strain>
    </source>
</reference>
<dbReference type="AlphaFoldDB" id="A0A1R4LE61"/>
<dbReference type="EMBL" id="FULE01000014">
    <property type="protein sequence ID" value="SJN54835.1"/>
    <property type="molecule type" value="Genomic_DNA"/>
</dbReference>
<evidence type="ECO:0000259" key="2">
    <source>
        <dbReference type="Pfam" id="PF02120"/>
    </source>
</evidence>
<feature type="compositionally biased region" description="Basic and acidic residues" evidence="1">
    <location>
        <begin position="89"/>
        <end position="114"/>
    </location>
</feature>
<dbReference type="PANTHER" id="PTHR37533">
    <property type="entry name" value="FLAGELLAR HOOK-LENGTH CONTROL PROTEIN"/>
    <property type="match status" value="1"/>
</dbReference>
<accession>A0A1R4LE61</accession>
<dbReference type="CDD" id="cd17470">
    <property type="entry name" value="T3SS_Flik_C"/>
    <property type="match status" value="1"/>
</dbReference>
<feature type="compositionally biased region" description="Polar residues" evidence="1">
    <location>
        <begin position="1"/>
        <end position="19"/>
    </location>
</feature>
<keyword evidence="4" id="KW-1185">Reference proteome</keyword>
<feature type="region of interest" description="Disordered" evidence="1">
    <location>
        <begin position="404"/>
        <end position="449"/>
    </location>
</feature>